<dbReference type="AlphaFoldDB" id="X1GWK2"/>
<dbReference type="InterPro" id="IPR029063">
    <property type="entry name" value="SAM-dependent_MTases_sf"/>
</dbReference>
<protein>
    <recommendedName>
        <fullName evidence="2">Class I SAM-dependent methyltransferase</fullName>
    </recommendedName>
</protein>
<evidence type="ECO:0000313" key="1">
    <source>
        <dbReference type="EMBL" id="GAH49240.1"/>
    </source>
</evidence>
<reference evidence="1" key="1">
    <citation type="journal article" date="2014" name="Front. Microbiol.">
        <title>High frequency of phylogenetically diverse reductive dehalogenase-homologous genes in deep subseafloor sedimentary metagenomes.</title>
        <authorList>
            <person name="Kawai M."/>
            <person name="Futagami T."/>
            <person name="Toyoda A."/>
            <person name="Takaki Y."/>
            <person name="Nishi S."/>
            <person name="Hori S."/>
            <person name="Arai W."/>
            <person name="Tsubouchi T."/>
            <person name="Morono Y."/>
            <person name="Uchiyama I."/>
            <person name="Ito T."/>
            <person name="Fujiyama A."/>
            <person name="Inagaki F."/>
            <person name="Takami H."/>
        </authorList>
    </citation>
    <scope>NUCLEOTIDE SEQUENCE</scope>
    <source>
        <strain evidence="1">Expedition CK06-06</strain>
    </source>
</reference>
<dbReference type="Gene3D" id="3.40.50.150">
    <property type="entry name" value="Vaccinia Virus protein VP39"/>
    <property type="match status" value="1"/>
</dbReference>
<evidence type="ECO:0008006" key="2">
    <source>
        <dbReference type="Google" id="ProtNLM"/>
    </source>
</evidence>
<feature type="non-terminal residue" evidence="1">
    <location>
        <position position="1"/>
    </location>
</feature>
<dbReference type="EMBL" id="BARU01021771">
    <property type="protein sequence ID" value="GAH49240.1"/>
    <property type="molecule type" value="Genomic_DNA"/>
</dbReference>
<comment type="caution">
    <text evidence="1">The sequence shown here is derived from an EMBL/GenBank/DDBJ whole genome shotgun (WGS) entry which is preliminary data.</text>
</comment>
<organism evidence="1">
    <name type="scientific">marine sediment metagenome</name>
    <dbReference type="NCBI Taxonomy" id="412755"/>
    <lineage>
        <taxon>unclassified sequences</taxon>
        <taxon>metagenomes</taxon>
        <taxon>ecological metagenomes</taxon>
    </lineage>
</organism>
<dbReference type="SUPFAM" id="SSF53335">
    <property type="entry name" value="S-adenosyl-L-methionine-dependent methyltransferases"/>
    <property type="match status" value="1"/>
</dbReference>
<name>X1GWK2_9ZZZZ</name>
<gene>
    <name evidence="1" type="ORF">S03H2_35568</name>
</gene>
<proteinExistence type="predicted"/>
<sequence length="89" mass="10828">PHKVRKTVIENVINNLKSGGEFVMLDYAEFDIDTMPIFYRSIFKTIECKYAYDFIKKDWKQILNEYDFTSFEEHFFIKKYVRLLKAVKK</sequence>
<accession>X1GWK2</accession>